<feature type="transmembrane region" description="Helical" evidence="5">
    <location>
        <begin position="1174"/>
        <end position="1198"/>
    </location>
</feature>
<reference evidence="7 8" key="1">
    <citation type="submission" date="2017-07" db="EMBL/GenBank/DDBJ databases">
        <authorList>
            <person name="Talla V."/>
            <person name="Backstrom N."/>
        </authorList>
    </citation>
    <scope>NUCLEOTIDE SEQUENCE [LARGE SCALE GENOMIC DNA]</scope>
</reference>
<evidence type="ECO:0000256" key="4">
    <source>
        <dbReference type="ARBA" id="ARBA00023136"/>
    </source>
</evidence>
<evidence type="ECO:0000256" key="2">
    <source>
        <dbReference type="ARBA" id="ARBA00022692"/>
    </source>
</evidence>
<dbReference type="PANTHER" id="PTHR24026:SF126">
    <property type="entry name" value="PROTOCADHERIN FAT 4"/>
    <property type="match status" value="1"/>
</dbReference>
<evidence type="ECO:0000313" key="7">
    <source>
        <dbReference type="EMBL" id="VVD04287.1"/>
    </source>
</evidence>
<dbReference type="EMBL" id="FZQP02006853">
    <property type="protein sequence ID" value="VVD04287.1"/>
    <property type="molecule type" value="Genomic_DNA"/>
</dbReference>
<keyword evidence="8" id="KW-1185">Reference proteome</keyword>
<comment type="subcellular location">
    <subcellularLocation>
        <location evidence="1">Membrane</location>
    </subcellularLocation>
</comment>
<accession>A0A5E4R1Q6</accession>
<dbReference type="PANTHER" id="PTHR24026">
    <property type="entry name" value="FAT ATYPICAL CADHERIN-RELATED"/>
    <property type="match status" value="1"/>
</dbReference>
<keyword evidence="2 5" id="KW-0812">Transmembrane</keyword>
<dbReference type="InterPro" id="IPR020894">
    <property type="entry name" value="Cadherin_CS"/>
</dbReference>
<gene>
    <name evidence="7" type="ORF">LSINAPIS_LOCUS14078</name>
</gene>
<evidence type="ECO:0000256" key="1">
    <source>
        <dbReference type="ARBA" id="ARBA00004370"/>
    </source>
</evidence>
<name>A0A5E4R1Q6_9NEOP</name>
<dbReference type="SUPFAM" id="SSF49313">
    <property type="entry name" value="Cadherin-like"/>
    <property type="match status" value="1"/>
</dbReference>
<evidence type="ECO:0000256" key="6">
    <source>
        <dbReference type="SAM" id="SignalP"/>
    </source>
</evidence>
<keyword evidence="4 5" id="KW-0472">Membrane</keyword>
<keyword evidence="3 5" id="KW-1133">Transmembrane helix</keyword>
<dbReference type="AlphaFoldDB" id="A0A5E4R1Q6"/>
<proteinExistence type="predicted"/>
<dbReference type="InterPro" id="IPR015919">
    <property type="entry name" value="Cadherin-like_sf"/>
</dbReference>
<evidence type="ECO:0008006" key="9">
    <source>
        <dbReference type="Google" id="ProtNLM"/>
    </source>
</evidence>
<evidence type="ECO:0000256" key="5">
    <source>
        <dbReference type="SAM" id="Phobius"/>
    </source>
</evidence>
<dbReference type="CDD" id="cd11304">
    <property type="entry name" value="Cadherin_repeat"/>
    <property type="match status" value="1"/>
</dbReference>
<evidence type="ECO:0000313" key="8">
    <source>
        <dbReference type="Proteomes" id="UP000324832"/>
    </source>
</evidence>
<feature type="chain" id="PRO_5022665408" description="Cadherin domain-containing protein" evidence="6">
    <location>
        <begin position="24"/>
        <end position="1203"/>
    </location>
</feature>
<dbReference type="PROSITE" id="PS00232">
    <property type="entry name" value="CADHERIN_1"/>
    <property type="match status" value="1"/>
</dbReference>
<dbReference type="GO" id="GO:0007155">
    <property type="term" value="P:cell adhesion"/>
    <property type="evidence" value="ECO:0007669"/>
    <property type="project" value="UniProtKB-KW"/>
</dbReference>
<sequence length="1203" mass="133084">MKQRNLNIVLLIVVLSLLHKNNACQMSGVTIWDVPIQESILDTFEGTFFNRSTTNIRGISTIFYREGLNRGPYLTVSLVDSEFTISTNDAFKDYEEYETVGSMGVTVTFICDGGGSTTTLVVGVDIVDTNNNAPRFLPSDNYKFYVFPPVPPGYAISGCDSVITVRDIDLTTHRIDFAIEENPYVEIFYDTSSSTPKEFNAILRSKTLIRSLSEPLMLTITGKDVDETGDPPLTTTASIRIEADSQFRLPDELLFSKPFYLLEYSEEHVILMNQTIHLVQGYDEEVTFDYDGDYYNNFELDVNGNDLSFKVISPVPVEVFNERHLFLSIKAEREFTSGAVATVILQLPADLPTDLEAYFDKALYSGQIQNGEVDHEIININNYEGVILISGEYGNLFEASVYNGVVSVKLISNLPDNVVYLALQLNAGNARTVLLLDIEQNDFPIESEISFDKVLYNGHIQNGQVIHDVIVISDYNGDIILSGEHENLFEASVSNGFVSVSLISTLPANTLYVVLQLHAANTGAVLLLDVVQNDLPTDLEAYFDKALYSGQIQNGEVDHELININNYEGVILISGENGNLFEASVYNSVVSVKLISNLPDNVVYLAVQLNAGNARTVLLLDIEQNDFPIDSEISFDKFLYNGRIQNGQVIHDVIVISDYEGDIILSGEHEDLFEASVSNGFVSVSLIWTLPANTLYIALQLNAANTGAVLLLDVVQNDPPSLVFDQESYELRADTTYTGLVGEVTATTDNNEGVTYSLVIADDHLQARLFINVNGEIYLSAAAPAGSYHMSVRATTVLTHVTASAPILLFIEENGACNTTYNQPPLVILERYEEEEHLNLVPLNRTKHPLCNYVLTNRWPIDQNWLYVDDEGLHTKSIDREDVSIAFMPVSQIQVELNLHCGSDLRMKRSLSTNGEQNWLGPYDYGANKWILTDSISYNARRTLVNLIVKDINDNSPIFVGLENEPIVVGYPESDIEGLVSPRFLVKVEATDADIGENAAILYWSTDPRVVVSPNTGDVHVHNTATIEDNYRFTVNATDRRGSGNTGSIDVLVKLLSSEEIVVITVQNSFLDDEDQVLSALNAAVDYDIKMLCASVVTGNIEPTYKRQQSDDLGVSLRLFVYGIKSQEAIKVDRLTSDLSDSNIVTVNIASVLSLQDHLDKLQICPLPGRDTGLLVATIVLAGIVLIITLTVAVCFFLKRAPL</sequence>
<dbReference type="GO" id="GO:0005509">
    <property type="term" value="F:calcium ion binding"/>
    <property type="evidence" value="ECO:0007669"/>
    <property type="project" value="InterPro"/>
</dbReference>
<organism evidence="7 8">
    <name type="scientific">Leptidea sinapis</name>
    <dbReference type="NCBI Taxonomy" id="189913"/>
    <lineage>
        <taxon>Eukaryota</taxon>
        <taxon>Metazoa</taxon>
        <taxon>Ecdysozoa</taxon>
        <taxon>Arthropoda</taxon>
        <taxon>Hexapoda</taxon>
        <taxon>Insecta</taxon>
        <taxon>Pterygota</taxon>
        <taxon>Neoptera</taxon>
        <taxon>Endopterygota</taxon>
        <taxon>Lepidoptera</taxon>
        <taxon>Glossata</taxon>
        <taxon>Ditrysia</taxon>
        <taxon>Papilionoidea</taxon>
        <taxon>Pieridae</taxon>
        <taxon>Dismorphiinae</taxon>
        <taxon>Leptidea</taxon>
    </lineage>
</organism>
<dbReference type="GO" id="GO:0005886">
    <property type="term" value="C:plasma membrane"/>
    <property type="evidence" value="ECO:0007669"/>
    <property type="project" value="UniProtKB-SubCell"/>
</dbReference>
<dbReference type="Gene3D" id="2.60.40.60">
    <property type="entry name" value="Cadherins"/>
    <property type="match status" value="2"/>
</dbReference>
<dbReference type="Proteomes" id="UP000324832">
    <property type="component" value="Unassembled WGS sequence"/>
</dbReference>
<evidence type="ECO:0000256" key="3">
    <source>
        <dbReference type="ARBA" id="ARBA00022989"/>
    </source>
</evidence>
<protein>
    <recommendedName>
        <fullName evidence="9">Cadherin domain-containing protein</fullName>
    </recommendedName>
</protein>
<keyword evidence="6" id="KW-0732">Signal</keyword>
<feature type="signal peptide" evidence="6">
    <location>
        <begin position="1"/>
        <end position="23"/>
    </location>
</feature>